<proteinExistence type="predicted"/>
<dbReference type="AlphaFoldDB" id="A0A6G3MM37"/>
<feature type="region of interest" description="Disordered" evidence="1">
    <location>
        <begin position="69"/>
        <end position="107"/>
    </location>
</feature>
<reference evidence="2" key="1">
    <citation type="submission" date="2018-11" db="EMBL/GenBank/DDBJ databases">
        <title>Henneguya salminicola genome and transcriptome.</title>
        <authorList>
            <person name="Yahalomi D."/>
            <person name="Atkinson S.D."/>
            <person name="Neuhof M."/>
            <person name="Chang E.S."/>
            <person name="Philippe H."/>
            <person name="Cartwright P."/>
            <person name="Bartholomew J.L."/>
            <person name="Huchon D."/>
        </authorList>
    </citation>
    <scope>NUCLEOTIDE SEQUENCE</scope>
    <source>
        <strain evidence="2">Hz1</strain>
        <tissue evidence="2">Whole</tissue>
    </source>
</reference>
<dbReference type="EMBL" id="GHBP01014312">
    <property type="protein sequence ID" value="NDJ95033.1"/>
    <property type="molecule type" value="Transcribed_RNA"/>
</dbReference>
<name>A0A6G3MM37_HENSL</name>
<sequence>MQKHQILMQTNVQLSQEIPKLQVYCKNSQERVKYLEKILFDTKIQTERETVRLKSELDQLLQANAQNKELKKKVPQIAKPIKPTDRHKLDKTSVLHDLSTPEISQHS</sequence>
<accession>A0A6G3MM37</accession>
<evidence type="ECO:0000313" key="2">
    <source>
        <dbReference type="EMBL" id="NDJ95033.1"/>
    </source>
</evidence>
<organism evidence="2">
    <name type="scientific">Henneguya salminicola</name>
    <name type="common">Myxosporean</name>
    <dbReference type="NCBI Taxonomy" id="69463"/>
    <lineage>
        <taxon>Eukaryota</taxon>
        <taxon>Metazoa</taxon>
        <taxon>Cnidaria</taxon>
        <taxon>Myxozoa</taxon>
        <taxon>Myxosporea</taxon>
        <taxon>Bivalvulida</taxon>
        <taxon>Platysporina</taxon>
        <taxon>Myxobolidae</taxon>
        <taxon>Henneguya</taxon>
    </lineage>
</organism>
<feature type="compositionally biased region" description="Basic and acidic residues" evidence="1">
    <location>
        <begin position="82"/>
        <end position="94"/>
    </location>
</feature>
<protein>
    <submittedName>
        <fullName evidence="2">Kinesin heavy chain (Trinotate prediction)</fullName>
    </submittedName>
</protein>
<evidence type="ECO:0000256" key="1">
    <source>
        <dbReference type="SAM" id="MobiDB-lite"/>
    </source>
</evidence>